<keyword evidence="2" id="KW-1185">Reference proteome</keyword>
<dbReference type="InterPro" id="IPR021109">
    <property type="entry name" value="Peptidase_aspartic_dom_sf"/>
</dbReference>
<name>A0A9R1WIA9_LACSA</name>
<evidence type="ECO:0000313" key="2">
    <source>
        <dbReference type="Proteomes" id="UP000235145"/>
    </source>
</evidence>
<evidence type="ECO:0008006" key="3">
    <source>
        <dbReference type="Google" id="ProtNLM"/>
    </source>
</evidence>
<dbReference type="PANTHER" id="PTHR33067">
    <property type="entry name" value="RNA-DIRECTED DNA POLYMERASE-RELATED"/>
    <property type="match status" value="1"/>
</dbReference>
<gene>
    <name evidence="1" type="ORF">LSAT_V11C100041200</name>
</gene>
<dbReference type="AlphaFoldDB" id="A0A9R1WIA9"/>
<dbReference type="EMBL" id="NBSK02000001">
    <property type="protein sequence ID" value="KAJ0224253.1"/>
    <property type="molecule type" value="Genomic_DNA"/>
</dbReference>
<dbReference type="PANTHER" id="PTHR33067:SF35">
    <property type="entry name" value="ASPARTIC PEPTIDASE DDI1-TYPE DOMAIN-CONTAINING PROTEIN"/>
    <property type="match status" value="1"/>
</dbReference>
<organism evidence="1 2">
    <name type="scientific">Lactuca sativa</name>
    <name type="common">Garden lettuce</name>
    <dbReference type="NCBI Taxonomy" id="4236"/>
    <lineage>
        <taxon>Eukaryota</taxon>
        <taxon>Viridiplantae</taxon>
        <taxon>Streptophyta</taxon>
        <taxon>Embryophyta</taxon>
        <taxon>Tracheophyta</taxon>
        <taxon>Spermatophyta</taxon>
        <taxon>Magnoliopsida</taxon>
        <taxon>eudicotyledons</taxon>
        <taxon>Gunneridae</taxon>
        <taxon>Pentapetalae</taxon>
        <taxon>asterids</taxon>
        <taxon>campanulids</taxon>
        <taxon>Asterales</taxon>
        <taxon>Asteraceae</taxon>
        <taxon>Cichorioideae</taxon>
        <taxon>Cichorieae</taxon>
        <taxon>Lactucinae</taxon>
        <taxon>Lactuca</taxon>
    </lineage>
</organism>
<accession>A0A9R1WIA9</accession>
<dbReference type="Proteomes" id="UP000235145">
    <property type="component" value="Unassembled WGS sequence"/>
</dbReference>
<dbReference type="Gene3D" id="2.40.70.10">
    <property type="entry name" value="Acid Proteases"/>
    <property type="match status" value="1"/>
</dbReference>
<reference evidence="1 2" key="1">
    <citation type="journal article" date="2017" name="Nat. Commun.">
        <title>Genome assembly with in vitro proximity ligation data and whole-genome triplication in lettuce.</title>
        <authorList>
            <person name="Reyes-Chin-Wo S."/>
            <person name="Wang Z."/>
            <person name="Yang X."/>
            <person name="Kozik A."/>
            <person name="Arikit S."/>
            <person name="Song C."/>
            <person name="Xia L."/>
            <person name="Froenicke L."/>
            <person name="Lavelle D.O."/>
            <person name="Truco M.J."/>
            <person name="Xia R."/>
            <person name="Zhu S."/>
            <person name="Xu C."/>
            <person name="Xu H."/>
            <person name="Xu X."/>
            <person name="Cox K."/>
            <person name="Korf I."/>
            <person name="Meyers B.C."/>
            <person name="Michelmore R.W."/>
        </authorList>
    </citation>
    <scope>NUCLEOTIDE SEQUENCE [LARGE SCALE GENOMIC DNA]</scope>
    <source>
        <strain evidence="2">cv. Salinas</strain>
        <tissue evidence="1">Seedlings</tissue>
    </source>
</reference>
<comment type="caution">
    <text evidence="1">The sequence shown here is derived from an EMBL/GenBank/DDBJ whole genome shotgun (WGS) entry which is preliminary data.</text>
</comment>
<sequence>MVFPADFVILDMEEDHKVSIILGRPFLNTACAIVDVRESRLTLHVGDESVTFGINQEMKQSSCSEDNISLMNLDDELDLQELEKLLEESEGDEDISGSEDTNSTCFEKHWQYGETNQDKKKENLEKQEDVKVWNKKKSNKPYIESHMIDQKVEENKPTKVTRTKPRTLVSTTFEVFTFKPPNFQVYEESESINLISSDDERMS</sequence>
<proteinExistence type="predicted"/>
<evidence type="ECO:0000313" key="1">
    <source>
        <dbReference type="EMBL" id="KAJ0224253.1"/>
    </source>
</evidence>
<protein>
    <recommendedName>
        <fullName evidence="3">Reverse transcriptase domain-containing protein</fullName>
    </recommendedName>
</protein>